<accession>A0AAN7C6S8</accession>
<reference evidence="2" key="2">
    <citation type="submission" date="2023-05" db="EMBL/GenBank/DDBJ databases">
        <authorList>
            <consortium name="Lawrence Berkeley National Laboratory"/>
            <person name="Steindorff A."/>
            <person name="Hensen N."/>
            <person name="Bonometti L."/>
            <person name="Westerberg I."/>
            <person name="Brannstrom I.O."/>
            <person name="Guillou S."/>
            <person name="Cros-Aarteil S."/>
            <person name="Calhoun S."/>
            <person name="Haridas S."/>
            <person name="Kuo A."/>
            <person name="Mondo S."/>
            <person name="Pangilinan J."/>
            <person name="Riley R."/>
            <person name="Labutti K."/>
            <person name="Andreopoulos B."/>
            <person name="Lipzen A."/>
            <person name="Chen C."/>
            <person name="Yanf M."/>
            <person name="Daum C."/>
            <person name="Ng V."/>
            <person name="Clum A."/>
            <person name="Ohm R."/>
            <person name="Martin F."/>
            <person name="Silar P."/>
            <person name="Natvig D."/>
            <person name="Lalanne C."/>
            <person name="Gautier V."/>
            <person name="Ament-Velasquez S.L."/>
            <person name="Kruys A."/>
            <person name="Hutchinson M.I."/>
            <person name="Powell A.J."/>
            <person name="Barry K."/>
            <person name="Miller A.N."/>
            <person name="Grigoriev I.V."/>
            <person name="Debuchy R."/>
            <person name="Gladieux P."/>
            <person name="Thoren M.H."/>
            <person name="Johannesson H."/>
        </authorList>
    </citation>
    <scope>NUCLEOTIDE SEQUENCE</scope>
    <source>
        <strain evidence="2">CBS 532.94</strain>
    </source>
</reference>
<gene>
    <name evidence="2" type="ORF">C8A03DRAFT_45580</name>
</gene>
<comment type="caution">
    <text evidence="2">The sequence shown here is derived from an EMBL/GenBank/DDBJ whole genome shotgun (WGS) entry which is preliminary data.</text>
</comment>
<organism evidence="2 3">
    <name type="scientific">Achaetomium macrosporum</name>
    <dbReference type="NCBI Taxonomy" id="79813"/>
    <lineage>
        <taxon>Eukaryota</taxon>
        <taxon>Fungi</taxon>
        <taxon>Dikarya</taxon>
        <taxon>Ascomycota</taxon>
        <taxon>Pezizomycotina</taxon>
        <taxon>Sordariomycetes</taxon>
        <taxon>Sordariomycetidae</taxon>
        <taxon>Sordariales</taxon>
        <taxon>Chaetomiaceae</taxon>
        <taxon>Achaetomium</taxon>
    </lineage>
</organism>
<evidence type="ECO:0000256" key="1">
    <source>
        <dbReference type="SAM" id="MobiDB-lite"/>
    </source>
</evidence>
<proteinExistence type="predicted"/>
<feature type="compositionally biased region" description="Polar residues" evidence="1">
    <location>
        <begin position="531"/>
        <end position="541"/>
    </location>
</feature>
<keyword evidence="3" id="KW-1185">Reference proteome</keyword>
<feature type="region of interest" description="Disordered" evidence="1">
    <location>
        <begin position="683"/>
        <end position="702"/>
    </location>
</feature>
<evidence type="ECO:0000313" key="3">
    <source>
        <dbReference type="Proteomes" id="UP001303760"/>
    </source>
</evidence>
<feature type="region of interest" description="Disordered" evidence="1">
    <location>
        <begin position="187"/>
        <end position="208"/>
    </location>
</feature>
<feature type="region of interest" description="Disordered" evidence="1">
    <location>
        <begin position="597"/>
        <end position="670"/>
    </location>
</feature>
<reference evidence="2" key="1">
    <citation type="journal article" date="2023" name="Mol. Phylogenet. Evol.">
        <title>Genome-scale phylogeny and comparative genomics of the fungal order Sordariales.</title>
        <authorList>
            <person name="Hensen N."/>
            <person name="Bonometti L."/>
            <person name="Westerberg I."/>
            <person name="Brannstrom I.O."/>
            <person name="Guillou S."/>
            <person name="Cros-Aarteil S."/>
            <person name="Calhoun S."/>
            <person name="Haridas S."/>
            <person name="Kuo A."/>
            <person name="Mondo S."/>
            <person name="Pangilinan J."/>
            <person name="Riley R."/>
            <person name="LaButti K."/>
            <person name="Andreopoulos B."/>
            <person name="Lipzen A."/>
            <person name="Chen C."/>
            <person name="Yan M."/>
            <person name="Daum C."/>
            <person name="Ng V."/>
            <person name="Clum A."/>
            <person name="Steindorff A."/>
            <person name="Ohm R.A."/>
            <person name="Martin F."/>
            <person name="Silar P."/>
            <person name="Natvig D.O."/>
            <person name="Lalanne C."/>
            <person name="Gautier V."/>
            <person name="Ament-Velasquez S.L."/>
            <person name="Kruys A."/>
            <person name="Hutchinson M.I."/>
            <person name="Powell A.J."/>
            <person name="Barry K."/>
            <person name="Miller A.N."/>
            <person name="Grigoriev I.V."/>
            <person name="Debuchy R."/>
            <person name="Gladieux P."/>
            <person name="Hiltunen Thoren M."/>
            <person name="Johannesson H."/>
        </authorList>
    </citation>
    <scope>NUCLEOTIDE SEQUENCE</scope>
    <source>
        <strain evidence="2">CBS 532.94</strain>
    </source>
</reference>
<feature type="compositionally biased region" description="Low complexity" evidence="1">
    <location>
        <begin position="188"/>
        <end position="206"/>
    </location>
</feature>
<feature type="compositionally biased region" description="Low complexity" evidence="1">
    <location>
        <begin position="568"/>
        <end position="577"/>
    </location>
</feature>
<protein>
    <submittedName>
        <fullName evidence="2">Regulatory protein weta</fullName>
    </submittedName>
</protein>
<dbReference type="EMBL" id="MU860193">
    <property type="protein sequence ID" value="KAK4236429.1"/>
    <property type="molecule type" value="Genomic_DNA"/>
</dbReference>
<feature type="region of interest" description="Disordered" evidence="1">
    <location>
        <begin position="87"/>
        <end position="125"/>
    </location>
</feature>
<dbReference type="Proteomes" id="UP001303760">
    <property type="component" value="Unassembled WGS sequence"/>
</dbReference>
<dbReference type="AlphaFoldDB" id="A0AAN7C6S8"/>
<feature type="region of interest" description="Disordered" evidence="1">
    <location>
        <begin position="221"/>
        <end position="289"/>
    </location>
</feature>
<name>A0AAN7C6S8_9PEZI</name>
<feature type="compositionally biased region" description="Low complexity" evidence="1">
    <location>
        <begin position="483"/>
        <end position="520"/>
    </location>
</feature>
<feature type="compositionally biased region" description="Low complexity" evidence="1">
    <location>
        <begin position="621"/>
        <end position="643"/>
    </location>
</feature>
<feature type="compositionally biased region" description="Polar residues" evidence="1">
    <location>
        <begin position="644"/>
        <end position="657"/>
    </location>
</feature>
<sequence>MAGVQGIAVTARGITRSANKEKDSFCWQDTSNDAGASDFFDQYVQLGDSDAESVTGRGGGGLGQFYGASDLTMSPHMSFEEFVPAGGAQQATGAVQEHTKPGATANNAAGSTAPGVPNPRQHRQDQLHPQYRGASNMKDFNKPEIEVEGVPYGGFTEAPGGGSISDSELLKLEGLTMRSPRIQIPQLSASEPASPPSQSTSPSKASRLGSFYDKIRSKAATLHAKTKQRPEVKAEPEASLPIPIMSAAQIESGTSGRPRPQGLQFSKSQLPSPPPTSGMSIPAQRPLAGNSASGASFVNAFLDDTFIPNGPQFVGPLQLNGSVMPQTPLRTPLLDGWQLPMSAPNGKPAWTAPGTYFPGVDGDAANMWWDPSADAMETDPGPLSYNATANARNASLNLAIQLQHQQGFEYPAPPGTEDNLNFATSGLMIHMPQPRGVPSAVLHSDTANHRPTRADQHRRPKPRAPSSGARHRQYAPGVSPRKAGTASGASGSSTSRIGSASPSPKISATSTITGSPSSSTGRGGRLHRRSASMQTLHNQPVSSSSLALPAADGPTSHAAIRKRRSWTGRRTSSSSSSLHHQYHSLAVAAAVAGAGSVTNSVSNSPSRRRTATTSGGGGGSSRPVSFTTTTPSSSFPAHPTSTTNENNSNKRTSSTTLHEPKESTDDGFVNYTPQDRALLMTGVAPSGSSKTKARREREAAERQREFRARLAKMVEAAGGDVRKLELVGLQLVREKGGGYNDVRRVDEKWDEGRANGRIWRFDYGS</sequence>
<feature type="compositionally biased region" description="Basic and acidic residues" evidence="1">
    <location>
        <begin position="448"/>
        <end position="457"/>
    </location>
</feature>
<evidence type="ECO:0000313" key="2">
    <source>
        <dbReference type="EMBL" id="KAK4236429.1"/>
    </source>
</evidence>
<feature type="compositionally biased region" description="Low complexity" evidence="1">
    <location>
        <begin position="87"/>
        <end position="114"/>
    </location>
</feature>
<feature type="region of interest" description="Disordered" evidence="1">
    <location>
        <begin position="448"/>
        <end position="579"/>
    </location>
</feature>